<evidence type="ECO:0000259" key="3">
    <source>
        <dbReference type="Pfam" id="PF24800"/>
    </source>
</evidence>
<dbReference type="Pfam" id="PF24800">
    <property type="entry name" value="DUF7702"/>
    <property type="match status" value="1"/>
</dbReference>
<dbReference type="InterPro" id="IPR056119">
    <property type="entry name" value="DUF7702"/>
</dbReference>
<feature type="region of interest" description="Disordered" evidence="1">
    <location>
        <begin position="289"/>
        <end position="313"/>
    </location>
</feature>
<evidence type="ECO:0000313" key="4">
    <source>
        <dbReference type="EMBL" id="KEF58207.1"/>
    </source>
</evidence>
<dbReference type="PANTHER" id="PTHR42109:SF2">
    <property type="entry name" value="INTEGRAL MEMBRANE PROTEIN"/>
    <property type="match status" value="1"/>
</dbReference>
<gene>
    <name evidence="4" type="ORF">A1O9_06133</name>
</gene>
<proteinExistence type="predicted"/>
<feature type="transmembrane region" description="Helical" evidence="2">
    <location>
        <begin position="107"/>
        <end position="132"/>
    </location>
</feature>
<feature type="transmembrane region" description="Helical" evidence="2">
    <location>
        <begin position="41"/>
        <end position="60"/>
    </location>
</feature>
<feature type="domain" description="DUF7702" evidence="3">
    <location>
        <begin position="4"/>
        <end position="245"/>
    </location>
</feature>
<dbReference type="RefSeq" id="XP_013260797.1">
    <property type="nucleotide sequence ID" value="XM_013405343.1"/>
</dbReference>
<evidence type="ECO:0000256" key="1">
    <source>
        <dbReference type="SAM" id="MobiDB-lite"/>
    </source>
</evidence>
<keyword evidence="2" id="KW-0812">Transmembrane</keyword>
<comment type="caution">
    <text evidence="4">The sequence shown here is derived from an EMBL/GenBank/DDBJ whole genome shotgun (WGS) entry which is preliminary data.</text>
</comment>
<feature type="compositionally biased region" description="Basic and acidic residues" evidence="1">
    <location>
        <begin position="293"/>
        <end position="306"/>
    </location>
</feature>
<protein>
    <recommendedName>
        <fullName evidence="3">DUF7702 domain-containing protein</fullName>
    </recommendedName>
</protein>
<dbReference type="OrthoDB" id="2560628at2759"/>
<evidence type="ECO:0000256" key="2">
    <source>
        <dbReference type="SAM" id="Phobius"/>
    </source>
</evidence>
<dbReference type="GeneID" id="25281050"/>
<feature type="transmembrane region" description="Helical" evidence="2">
    <location>
        <begin position="181"/>
        <end position="205"/>
    </location>
</feature>
<feature type="transmembrane region" description="Helical" evidence="2">
    <location>
        <begin position="12"/>
        <end position="29"/>
    </location>
</feature>
<evidence type="ECO:0000313" key="5">
    <source>
        <dbReference type="Proteomes" id="UP000027920"/>
    </source>
</evidence>
<dbReference type="Proteomes" id="UP000027920">
    <property type="component" value="Unassembled WGS sequence"/>
</dbReference>
<keyword evidence="5" id="KW-1185">Reference proteome</keyword>
<feature type="transmembrane region" description="Helical" evidence="2">
    <location>
        <begin position="144"/>
        <end position="169"/>
    </location>
</feature>
<dbReference type="EMBL" id="AMGV01000004">
    <property type="protein sequence ID" value="KEF58207.1"/>
    <property type="molecule type" value="Genomic_DNA"/>
</dbReference>
<keyword evidence="2" id="KW-0472">Membrane</keyword>
<feature type="transmembrane region" description="Helical" evidence="2">
    <location>
        <begin position="72"/>
        <end position="95"/>
    </location>
</feature>
<dbReference type="VEuPathDB" id="FungiDB:A1O9_06133"/>
<feature type="transmembrane region" description="Helical" evidence="2">
    <location>
        <begin position="217"/>
        <end position="240"/>
    </location>
</feature>
<dbReference type="AlphaFoldDB" id="A0A072PEL6"/>
<reference evidence="4 5" key="1">
    <citation type="submission" date="2013-03" db="EMBL/GenBank/DDBJ databases">
        <title>The Genome Sequence of Exophiala aquamarina CBS 119918.</title>
        <authorList>
            <consortium name="The Broad Institute Genomics Platform"/>
            <person name="Cuomo C."/>
            <person name="de Hoog S."/>
            <person name="Gorbushina A."/>
            <person name="Walker B."/>
            <person name="Young S.K."/>
            <person name="Zeng Q."/>
            <person name="Gargeya S."/>
            <person name="Fitzgerald M."/>
            <person name="Haas B."/>
            <person name="Abouelleil A."/>
            <person name="Allen A.W."/>
            <person name="Alvarado L."/>
            <person name="Arachchi H.M."/>
            <person name="Berlin A.M."/>
            <person name="Chapman S.B."/>
            <person name="Gainer-Dewar J."/>
            <person name="Goldberg J."/>
            <person name="Griggs A."/>
            <person name="Gujja S."/>
            <person name="Hansen M."/>
            <person name="Howarth C."/>
            <person name="Imamovic A."/>
            <person name="Ireland A."/>
            <person name="Larimer J."/>
            <person name="McCowan C."/>
            <person name="Murphy C."/>
            <person name="Pearson M."/>
            <person name="Poon T.W."/>
            <person name="Priest M."/>
            <person name="Roberts A."/>
            <person name="Saif S."/>
            <person name="Shea T."/>
            <person name="Sisk P."/>
            <person name="Sykes S."/>
            <person name="Wortman J."/>
            <person name="Nusbaum C."/>
            <person name="Birren B."/>
        </authorList>
    </citation>
    <scope>NUCLEOTIDE SEQUENCE [LARGE SCALE GENOMIC DNA]</scope>
    <source>
        <strain evidence="4 5">CBS 119918</strain>
    </source>
</reference>
<accession>A0A072PEL6</accession>
<name>A0A072PEL6_9EURO</name>
<dbReference type="PANTHER" id="PTHR42109">
    <property type="entry name" value="UNPLACED GENOMIC SCAFFOLD UM_SCAF_CONTIG_1.265, WHOLE GENOME SHOTGUN SEQUENCE"/>
    <property type="match status" value="1"/>
</dbReference>
<sequence>MGKFTYSDGVAVWKVVFYVPTLLASLLVARRHGFTKSSGWIYLTIFCIVRIVGSVAEFVLISDPTSSGASTTALVCAVLGLSPLLLASLGLLARCYYSMLQQPWNTIFSLVVLRLVQTPALVALILCVVGATSANDPTEIYNEVTIKIGVILFAVVFAMLCLMCVIASIAARRTKRGEGQLIMAVAFALPFLLVRVIYALVAAFGHNVDFQIGNESTAAVTISLFMEVLEECVVVFIYIVTGLKLPAVPIPNASNGEGVSYRLGRGDFGGGKLELLSLGAAVMDGVTRKSKSNRHDQARQDDVERTRLHRTPN</sequence>
<dbReference type="STRING" id="1182545.A0A072PEL6"/>
<organism evidence="4 5">
    <name type="scientific">Exophiala aquamarina CBS 119918</name>
    <dbReference type="NCBI Taxonomy" id="1182545"/>
    <lineage>
        <taxon>Eukaryota</taxon>
        <taxon>Fungi</taxon>
        <taxon>Dikarya</taxon>
        <taxon>Ascomycota</taxon>
        <taxon>Pezizomycotina</taxon>
        <taxon>Eurotiomycetes</taxon>
        <taxon>Chaetothyriomycetidae</taxon>
        <taxon>Chaetothyriales</taxon>
        <taxon>Herpotrichiellaceae</taxon>
        <taxon>Exophiala</taxon>
    </lineage>
</organism>
<keyword evidence="2" id="KW-1133">Transmembrane helix</keyword>
<dbReference type="HOGENOM" id="CLU_064985_0_1_1"/>